<dbReference type="RefSeq" id="WP_125325607.1">
    <property type="nucleotide sequence ID" value="NZ_CP034328.1"/>
</dbReference>
<dbReference type="Gene3D" id="3.40.50.10090">
    <property type="match status" value="2"/>
</dbReference>
<dbReference type="CDD" id="cd06578">
    <property type="entry name" value="HemD"/>
    <property type="match status" value="1"/>
</dbReference>
<name>A0A3S8U6V3_9RHOB</name>
<reference evidence="2 3" key="1">
    <citation type="submission" date="2018-12" db="EMBL/GenBank/DDBJ databases">
        <title>Complete genome sequencing of Tabrizicola sp. K13M18.</title>
        <authorList>
            <person name="Bae J.-W."/>
        </authorList>
    </citation>
    <scope>NUCLEOTIDE SEQUENCE [LARGE SCALE GENOMIC DNA]</scope>
    <source>
        <strain evidence="2 3">K13M18</strain>
    </source>
</reference>
<dbReference type="InterPro" id="IPR036108">
    <property type="entry name" value="4pyrrol_syn_uPrphyn_synt_sf"/>
</dbReference>
<dbReference type="Pfam" id="PF02602">
    <property type="entry name" value="HEM4"/>
    <property type="match status" value="1"/>
</dbReference>
<evidence type="ECO:0000313" key="3">
    <source>
        <dbReference type="Proteomes" id="UP000282002"/>
    </source>
</evidence>
<protein>
    <submittedName>
        <fullName evidence="2">Uroporphyrinogen-III synthase</fullName>
    </submittedName>
</protein>
<dbReference type="Proteomes" id="UP000282002">
    <property type="component" value="Chromosome"/>
</dbReference>
<sequence>MARQSTRTAIPVLLTRPAAQSRSFAAALEARLGALVRPVIAPLMAPVFLTPDLPDGPFAAVIFTSATAVKAVAGLDLPKRAWCVGGQTAARASAAGFQAVSAEGDAAALVAAVLADPPDGRLLHLRGEEVRGEVAEQLNSAGIETFSAVVYRQEPQALSPEAAELLSTDGGVIVPLFSPRSAVLLRQALPAGMRATLRLVAMSDAVAEAAEGMPHEALVVARRPDAEAMLEAVRRFAEMRRAP</sequence>
<keyword evidence="3" id="KW-1185">Reference proteome</keyword>
<evidence type="ECO:0000259" key="1">
    <source>
        <dbReference type="Pfam" id="PF02602"/>
    </source>
</evidence>
<feature type="domain" description="Tetrapyrrole biosynthesis uroporphyrinogen III synthase" evidence="1">
    <location>
        <begin position="36"/>
        <end position="231"/>
    </location>
</feature>
<dbReference type="AlphaFoldDB" id="A0A3S8U6V3"/>
<dbReference type="EMBL" id="CP034328">
    <property type="protein sequence ID" value="AZL59412.1"/>
    <property type="molecule type" value="Genomic_DNA"/>
</dbReference>
<dbReference type="GO" id="GO:0004852">
    <property type="term" value="F:uroporphyrinogen-III synthase activity"/>
    <property type="evidence" value="ECO:0007669"/>
    <property type="project" value="InterPro"/>
</dbReference>
<dbReference type="InterPro" id="IPR003754">
    <property type="entry name" value="4pyrrol_synth_uPrphyn_synth"/>
</dbReference>
<dbReference type="KEGG" id="taw:EI545_11505"/>
<dbReference type="SUPFAM" id="SSF69618">
    <property type="entry name" value="HemD-like"/>
    <property type="match status" value="1"/>
</dbReference>
<proteinExistence type="predicted"/>
<accession>A0A3S8U6V3</accession>
<organism evidence="2 3">
    <name type="scientific">Tabrizicola piscis</name>
    <dbReference type="NCBI Taxonomy" id="2494374"/>
    <lineage>
        <taxon>Bacteria</taxon>
        <taxon>Pseudomonadati</taxon>
        <taxon>Pseudomonadota</taxon>
        <taxon>Alphaproteobacteria</taxon>
        <taxon>Rhodobacterales</taxon>
        <taxon>Paracoccaceae</taxon>
        <taxon>Tabrizicola</taxon>
    </lineage>
</organism>
<evidence type="ECO:0000313" key="2">
    <source>
        <dbReference type="EMBL" id="AZL59412.1"/>
    </source>
</evidence>
<dbReference type="GO" id="GO:0033014">
    <property type="term" value="P:tetrapyrrole biosynthetic process"/>
    <property type="evidence" value="ECO:0007669"/>
    <property type="project" value="InterPro"/>
</dbReference>
<gene>
    <name evidence="2" type="ORF">EI545_11505</name>
</gene>
<dbReference type="OrthoDB" id="7204250at2"/>